<name>A0ABT7E1V4_9NEIS</name>
<evidence type="ECO:0000256" key="2">
    <source>
        <dbReference type="ARBA" id="ARBA00034247"/>
    </source>
</evidence>
<keyword evidence="4" id="KW-0548">Nucleotidyltransferase</keyword>
<dbReference type="InterPro" id="IPR050469">
    <property type="entry name" value="Diguanylate_Cyclase"/>
</dbReference>
<evidence type="ECO:0000259" key="3">
    <source>
        <dbReference type="PROSITE" id="PS50887"/>
    </source>
</evidence>
<evidence type="ECO:0000313" key="5">
    <source>
        <dbReference type="Proteomes" id="UP001172778"/>
    </source>
</evidence>
<dbReference type="PANTHER" id="PTHR45138:SF9">
    <property type="entry name" value="DIGUANYLATE CYCLASE DGCM-RELATED"/>
    <property type="match status" value="1"/>
</dbReference>
<gene>
    <name evidence="4" type="ORF">PZA18_19785</name>
</gene>
<dbReference type="GO" id="GO:0052621">
    <property type="term" value="F:diguanylate cyclase activity"/>
    <property type="evidence" value="ECO:0007669"/>
    <property type="project" value="UniProtKB-EC"/>
</dbReference>
<sequence length="316" mass="35293">MIKPASTPTLTPADIARVALKRLGEMGLPPTPENYSRFYNAITTIKSASEQSEEELKGAYRVLFRVNDVLDSVHDLTHAVLAELSRSSEEMGTSLEALQATDDRQVVSGLLQHIIDSTGQVYSSVAASQRDLNQLKESMLAVQADLAINRKTLEQDPLTGALNRQGFEHVLLREVKRAQRHGGKLTTAVIDLDHFRDINDRYGRQVGDRILTHFSSVAKAVLRDSDTLVRYGGEEFLLLLPETDLHGAGFLLDRLRHVNLKTPFFQQQQRIEVRFSAGLAQWRPDENGHAMVLRADEALNQAKHSGRDTVIHARLC</sequence>
<comment type="catalytic activity">
    <reaction evidence="2">
        <text>2 GTP = 3',3'-c-di-GMP + 2 diphosphate</text>
        <dbReference type="Rhea" id="RHEA:24898"/>
        <dbReference type="ChEBI" id="CHEBI:33019"/>
        <dbReference type="ChEBI" id="CHEBI:37565"/>
        <dbReference type="ChEBI" id="CHEBI:58805"/>
        <dbReference type="EC" id="2.7.7.65"/>
    </reaction>
</comment>
<dbReference type="PROSITE" id="PS50887">
    <property type="entry name" value="GGDEF"/>
    <property type="match status" value="1"/>
</dbReference>
<dbReference type="SUPFAM" id="SSF55073">
    <property type="entry name" value="Nucleotide cyclase"/>
    <property type="match status" value="1"/>
</dbReference>
<keyword evidence="4" id="KW-0808">Transferase</keyword>
<dbReference type="PANTHER" id="PTHR45138">
    <property type="entry name" value="REGULATORY COMPONENTS OF SENSORY TRANSDUCTION SYSTEM"/>
    <property type="match status" value="1"/>
</dbReference>
<dbReference type="Pfam" id="PF00990">
    <property type="entry name" value="GGDEF"/>
    <property type="match status" value="1"/>
</dbReference>
<comment type="caution">
    <text evidence="4">The sequence shown here is derived from an EMBL/GenBank/DDBJ whole genome shotgun (WGS) entry which is preliminary data.</text>
</comment>
<keyword evidence="5" id="KW-1185">Reference proteome</keyword>
<dbReference type="InterPro" id="IPR000160">
    <property type="entry name" value="GGDEF_dom"/>
</dbReference>
<evidence type="ECO:0000313" key="4">
    <source>
        <dbReference type="EMBL" id="MDK2126290.1"/>
    </source>
</evidence>
<dbReference type="RefSeq" id="WP_284102610.1">
    <property type="nucleotide sequence ID" value="NZ_JARRAF010000035.1"/>
</dbReference>
<organism evidence="4 5">
    <name type="scientific">Parachitinimonas caeni</name>
    <dbReference type="NCBI Taxonomy" id="3031301"/>
    <lineage>
        <taxon>Bacteria</taxon>
        <taxon>Pseudomonadati</taxon>
        <taxon>Pseudomonadota</taxon>
        <taxon>Betaproteobacteria</taxon>
        <taxon>Neisseriales</taxon>
        <taxon>Chitinibacteraceae</taxon>
        <taxon>Parachitinimonas</taxon>
    </lineage>
</organism>
<feature type="domain" description="GGDEF" evidence="3">
    <location>
        <begin position="183"/>
        <end position="315"/>
    </location>
</feature>
<dbReference type="CDD" id="cd01949">
    <property type="entry name" value="GGDEF"/>
    <property type="match status" value="1"/>
</dbReference>
<accession>A0ABT7E1V4</accession>
<evidence type="ECO:0000256" key="1">
    <source>
        <dbReference type="ARBA" id="ARBA00012528"/>
    </source>
</evidence>
<dbReference type="EC" id="2.7.7.65" evidence="1"/>
<proteinExistence type="predicted"/>
<reference evidence="4" key="1">
    <citation type="submission" date="2023-03" db="EMBL/GenBank/DDBJ databases">
        <title>Chitinimonas shenzhenensis gen. nov., sp. nov., a novel member of family Burkholderiaceae isolated from activated sludge collected in Shen Zhen, China.</title>
        <authorList>
            <person name="Wang X."/>
        </authorList>
    </citation>
    <scope>NUCLEOTIDE SEQUENCE</scope>
    <source>
        <strain evidence="4">DQS-5</strain>
    </source>
</reference>
<dbReference type="Proteomes" id="UP001172778">
    <property type="component" value="Unassembled WGS sequence"/>
</dbReference>
<dbReference type="SMART" id="SM00267">
    <property type="entry name" value="GGDEF"/>
    <property type="match status" value="1"/>
</dbReference>
<dbReference type="InterPro" id="IPR043128">
    <property type="entry name" value="Rev_trsase/Diguanyl_cyclase"/>
</dbReference>
<dbReference type="EMBL" id="JARRAF010000035">
    <property type="protein sequence ID" value="MDK2126290.1"/>
    <property type="molecule type" value="Genomic_DNA"/>
</dbReference>
<dbReference type="InterPro" id="IPR029787">
    <property type="entry name" value="Nucleotide_cyclase"/>
</dbReference>
<dbReference type="NCBIfam" id="TIGR00254">
    <property type="entry name" value="GGDEF"/>
    <property type="match status" value="1"/>
</dbReference>
<dbReference type="Gene3D" id="3.30.70.270">
    <property type="match status" value="1"/>
</dbReference>
<protein>
    <recommendedName>
        <fullName evidence="1">diguanylate cyclase</fullName>
        <ecNumber evidence="1">2.7.7.65</ecNumber>
    </recommendedName>
</protein>